<evidence type="ECO:0000313" key="1">
    <source>
        <dbReference type="EMBL" id="VFK02722.1"/>
    </source>
</evidence>
<name>A0A450VDE6_9GAMM</name>
<proteinExistence type="predicted"/>
<gene>
    <name evidence="1" type="ORF">BECKH772A_GA0070896_102833</name>
    <name evidence="2" type="ORF">BECKH772B_GA0070898_103053</name>
    <name evidence="3" type="ORF">BECKH772C_GA0070978_102733</name>
</gene>
<dbReference type="EMBL" id="CAADFJ010000273">
    <property type="protein sequence ID" value="VFK05450.1"/>
    <property type="molecule type" value="Genomic_DNA"/>
</dbReference>
<evidence type="ECO:0000313" key="2">
    <source>
        <dbReference type="EMBL" id="VFK02806.1"/>
    </source>
</evidence>
<dbReference type="EMBL" id="CAADFG010000283">
    <property type="protein sequence ID" value="VFK02722.1"/>
    <property type="molecule type" value="Genomic_DNA"/>
</dbReference>
<organism evidence="2">
    <name type="scientific">Candidatus Kentrum eta</name>
    <dbReference type="NCBI Taxonomy" id="2126337"/>
    <lineage>
        <taxon>Bacteria</taxon>
        <taxon>Pseudomonadati</taxon>
        <taxon>Pseudomonadota</taxon>
        <taxon>Gammaproteobacteria</taxon>
        <taxon>Candidatus Kentrum</taxon>
    </lineage>
</organism>
<sequence>MRRTQASAASHSLSGVNQSAIFRRLRREGEAGLIREGEAPAEPYFREIIRAGIRLGRRLALPDRFYPLETLGETPP</sequence>
<accession>A0A450VDE6</accession>
<reference evidence="2" key="1">
    <citation type="submission" date="2019-02" db="EMBL/GenBank/DDBJ databases">
        <authorList>
            <person name="Gruber-Vodicka R. H."/>
            <person name="Seah K. B. B."/>
        </authorList>
    </citation>
    <scope>NUCLEOTIDE SEQUENCE</scope>
    <source>
        <strain evidence="3">BECK_SA2B12</strain>
        <strain evidence="1">BECK_SA2B15</strain>
        <strain evidence="2">BECK_SA2B20</strain>
    </source>
</reference>
<dbReference type="EMBL" id="CAADFI010000305">
    <property type="protein sequence ID" value="VFK02806.1"/>
    <property type="molecule type" value="Genomic_DNA"/>
</dbReference>
<dbReference type="AlphaFoldDB" id="A0A450VDE6"/>
<evidence type="ECO:0000313" key="3">
    <source>
        <dbReference type="EMBL" id="VFK05450.1"/>
    </source>
</evidence>
<protein>
    <submittedName>
        <fullName evidence="2">Uncharacterized protein</fullName>
    </submittedName>
</protein>